<protein>
    <submittedName>
        <fullName evidence="1">Uncharacterized protein</fullName>
    </submittedName>
</protein>
<proteinExistence type="predicted"/>
<dbReference type="Proteomes" id="UP001138802">
    <property type="component" value="Unassembled WGS sequence"/>
</dbReference>
<reference evidence="1 2" key="1">
    <citation type="journal article" date="2020" name="Microorganisms">
        <title>Osmotic Adaptation and Compatible Solute Biosynthesis of Phototrophic Bacteria as Revealed from Genome Analyses.</title>
        <authorList>
            <person name="Imhoff J.F."/>
            <person name="Rahn T."/>
            <person name="Kunzel S."/>
            <person name="Keller A."/>
            <person name="Neulinger S.C."/>
        </authorList>
    </citation>
    <scope>NUCLEOTIDE SEQUENCE [LARGE SCALE GENOMIC DNA]</scope>
    <source>
        <strain evidence="1 2">DSM 21303</strain>
    </source>
</reference>
<dbReference type="AlphaFoldDB" id="A0A9X0WLP1"/>
<gene>
    <name evidence="1" type="ORF">CKO25_19645</name>
</gene>
<dbReference type="RefSeq" id="WP_200389637.1">
    <property type="nucleotide sequence ID" value="NZ_NRSD01000037.1"/>
</dbReference>
<evidence type="ECO:0000313" key="1">
    <source>
        <dbReference type="EMBL" id="MBK1646811.1"/>
    </source>
</evidence>
<dbReference type="InterPro" id="IPR026349">
    <property type="entry name" value="CHP04255"/>
</dbReference>
<organism evidence="1 2">
    <name type="scientific">Thiocapsa imhoffii</name>
    <dbReference type="NCBI Taxonomy" id="382777"/>
    <lineage>
        <taxon>Bacteria</taxon>
        <taxon>Pseudomonadati</taxon>
        <taxon>Pseudomonadota</taxon>
        <taxon>Gammaproteobacteria</taxon>
        <taxon>Chromatiales</taxon>
        <taxon>Chromatiaceae</taxon>
        <taxon>Thiocapsa</taxon>
    </lineage>
</organism>
<comment type="caution">
    <text evidence="1">The sequence shown here is derived from an EMBL/GenBank/DDBJ whole genome shotgun (WGS) entry which is preliminary data.</text>
</comment>
<keyword evidence="2" id="KW-1185">Reference proteome</keyword>
<dbReference type="NCBIfam" id="TIGR04255">
    <property type="entry name" value="sporadTIGR04255"/>
    <property type="match status" value="1"/>
</dbReference>
<evidence type="ECO:0000313" key="2">
    <source>
        <dbReference type="Proteomes" id="UP001138802"/>
    </source>
</evidence>
<name>A0A9X0WLP1_9GAMM</name>
<sequence length="148" mass="16988">MMNEKLPRRLHKEPIIDALFECRFLAHLPLSSILPGVIFSDLKGEKKLERLPHAEIPEVIRNNDPNLQYIPLIRIRLADYSLMIGDRSMAVACNLPYQGWPHFKSMILSMMEILKQASLVDGLTRYSLKYVDLIESKDPADQVSLETV</sequence>
<dbReference type="EMBL" id="NRSD01000037">
    <property type="protein sequence ID" value="MBK1646811.1"/>
    <property type="molecule type" value="Genomic_DNA"/>
</dbReference>
<accession>A0A9X0WLP1</accession>